<dbReference type="AlphaFoldDB" id="A0A3L7AK99"/>
<evidence type="ECO:0000256" key="4">
    <source>
        <dbReference type="ARBA" id="ARBA00023014"/>
    </source>
</evidence>
<dbReference type="InterPro" id="IPR017941">
    <property type="entry name" value="Rieske_2Fe-2S"/>
</dbReference>
<evidence type="ECO:0000313" key="6">
    <source>
        <dbReference type="EMBL" id="RLP80444.1"/>
    </source>
</evidence>
<name>A0A3L7AK99_9HYPH</name>
<evidence type="ECO:0000256" key="3">
    <source>
        <dbReference type="ARBA" id="ARBA00023004"/>
    </source>
</evidence>
<sequence>MNEYSAGKVDDYQDGDRKVVLCGEAEVGVFRIAGEFYAWHNRCAHRAGPVCQGRLMKRVLEPVDADGQVRAQAYDECEDHIICPWHGYEFSIRTGRHPGNERVRLRKAELIVRDGEIYVRA</sequence>
<proteinExistence type="predicted"/>
<accession>A0A3L7AK99</accession>
<protein>
    <submittedName>
        <fullName evidence="6">Rieske (2Fe-2S) protein</fullName>
    </submittedName>
</protein>
<evidence type="ECO:0000313" key="7">
    <source>
        <dbReference type="Proteomes" id="UP000269692"/>
    </source>
</evidence>
<dbReference type="EMBL" id="RCTF01000003">
    <property type="protein sequence ID" value="RLP80444.1"/>
    <property type="molecule type" value="Genomic_DNA"/>
</dbReference>
<feature type="domain" description="Rieske" evidence="5">
    <location>
        <begin position="3"/>
        <end position="119"/>
    </location>
</feature>
<dbReference type="SUPFAM" id="SSF50022">
    <property type="entry name" value="ISP domain"/>
    <property type="match status" value="1"/>
</dbReference>
<dbReference type="GO" id="GO:0051537">
    <property type="term" value="F:2 iron, 2 sulfur cluster binding"/>
    <property type="evidence" value="ECO:0007669"/>
    <property type="project" value="UniProtKB-KW"/>
</dbReference>
<dbReference type="Pfam" id="PF00355">
    <property type="entry name" value="Rieske"/>
    <property type="match status" value="1"/>
</dbReference>
<dbReference type="CDD" id="cd03467">
    <property type="entry name" value="Rieske"/>
    <property type="match status" value="1"/>
</dbReference>
<dbReference type="Gene3D" id="2.102.10.10">
    <property type="entry name" value="Rieske [2Fe-2S] iron-sulphur domain"/>
    <property type="match status" value="1"/>
</dbReference>
<reference evidence="6 7" key="1">
    <citation type="submission" date="2018-10" db="EMBL/GenBank/DDBJ databases">
        <title>Xanthobacter tagetidis genome sequencing and assembly.</title>
        <authorList>
            <person name="Maclea K.S."/>
            <person name="Goen A.E."/>
            <person name="Fatima S.A."/>
        </authorList>
    </citation>
    <scope>NUCLEOTIDE SEQUENCE [LARGE SCALE GENOMIC DNA]</scope>
    <source>
        <strain evidence="6 7">ATCC 700314</strain>
    </source>
</reference>
<dbReference type="InterPro" id="IPR036922">
    <property type="entry name" value="Rieske_2Fe-2S_sf"/>
</dbReference>
<keyword evidence="2" id="KW-0479">Metal-binding</keyword>
<keyword evidence="7" id="KW-1185">Reference proteome</keyword>
<dbReference type="PANTHER" id="PTHR21496">
    <property type="entry name" value="FERREDOXIN-RELATED"/>
    <property type="match status" value="1"/>
</dbReference>
<evidence type="ECO:0000256" key="2">
    <source>
        <dbReference type="ARBA" id="ARBA00022723"/>
    </source>
</evidence>
<dbReference type="Proteomes" id="UP000269692">
    <property type="component" value="Unassembled WGS sequence"/>
</dbReference>
<dbReference type="GO" id="GO:0046872">
    <property type="term" value="F:metal ion binding"/>
    <property type="evidence" value="ECO:0007669"/>
    <property type="project" value="UniProtKB-KW"/>
</dbReference>
<keyword evidence="1" id="KW-0001">2Fe-2S</keyword>
<dbReference type="RefSeq" id="WP_121622238.1">
    <property type="nucleotide sequence ID" value="NZ_JACIIW010000006.1"/>
</dbReference>
<keyword evidence="4" id="KW-0411">Iron-sulfur</keyword>
<evidence type="ECO:0000256" key="1">
    <source>
        <dbReference type="ARBA" id="ARBA00022714"/>
    </source>
</evidence>
<dbReference type="PROSITE" id="PS51296">
    <property type="entry name" value="RIESKE"/>
    <property type="match status" value="1"/>
</dbReference>
<gene>
    <name evidence="6" type="ORF">D9R14_05120</name>
</gene>
<evidence type="ECO:0000259" key="5">
    <source>
        <dbReference type="PROSITE" id="PS51296"/>
    </source>
</evidence>
<comment type="caution">
    <text evidence="6">The sequence shown here is derived from an EMBL/GenBank/DDBJ whole genome shotgun (WGS) entry which is preliminary data.</text>
</comment>
<dbReference type="PANTHER" id="PTHR21496:SF23">
    <property type="entry name" value="3-PHENYLPROPIONATE_CINNAMIC ACID DIOXYGENASE FERREDOXIN SUBUNIT"/>
    <property type="match status" value="1"/>
</dbReference>
<keyword evidence="3" id="KW-0408">Iron</keyword>
<dbReference type="OrthoDB" id="9794175at2"/>
<organism evidence="6 7">
    <name type="scientific">Xanthobacter tagetidis</name>
    <dbReference type="NCBI Taxonomy" id="60216"/>
    <lineage>
        <taxon>Bacteria</taxon>
        <taxon>Pseudomonadati</taxon>
        <taxon>Pseudomonadota</taxon>
        <taxon>Alphaproteobacteria</taxon>
        <taxon>Hyphomicrobiales</taxon>
        <taxon>Xanthobacteraceae</taxon>
        <taxon>Xanthobacter</taxon>
    </lineage>
</organism>